<dbReference type="Proteomes" id="UP000034875">
    <property type="component" value="Unassembled WGS sequence"/>
</dbReference>
<evidence type="ECO:0000313" key="3">
    <source>
        <dbReference type="Proteomes" id="UP000034875"/>
    </source>
</evidence>
<sequence>MREETDAPTRRHPKEDATRSVQARRTAGDDDIRRQPPARTTQVTAAFGMKDFIEWAIEAFGEPAKVLTSQRFALDKIMQRERGAKTPADVLKSVMQVIGDKGREQAGKSFGSYYGVANGNLEGILEFFFTIRAMPDWQKKMQASSSKLTEAESALMVTLAEGDDELVVPEGATIKTCALLKKTMQKLGLRGDEGINRARMIISRAAQVREQQQAFAKTQVAIATVREVAAYKKLLADGSYAEAVKVLTSAGATGSEAREMAKADLKAIAMAIVDDEECETLVMMIPEDVLPSDEAVQWAEERAQAQKTAKKAEKAKEPVKEKPAKAKKAKKAPVDPAPAPVPVVEEKPAEIVVAPIVVAAPPPDSMPEEMPAKVEEPAPIAPVAPVDDITAQLMSARRKVLLALSKKELRKRCAELEIAVPPEILAAKGDQVEKAKEWLANQIIAKEFVATSAA</sequence>
<evidence type="ECO:0000313" key="2">
    <source>
        <dbReference type="EMBL" id="KKS44141.1"/>
    </source>
</evidence>
<gene>
    <name evidence="2" type="ORF">UV05_C0011G0032</name>
</gene>
<dbReference type="AlphaFoldDB" id="A0A0G1BCR6"/>
<organism evidence="2 3">
    <name type="scientific">candidate division CPR1 bacterium GW2011_GWA2_42_17</name>
    <dbReference type="NCBI Taxonomy" id="1618341"/>
    <lineage>
        <taxon>Bacteria</taxon>
        <taxon>candidate division CPR1</taxon>
    </lineage>
</organism>
<protein>
    <submittedName>
        <fullName evidence="2">PE repeat family protein</fullName>
    </submittedName>
</protein>
<feature type="region of interest" description="Disordered" evidence="1">
    <location>
        <begin position="1"/>
        <end position="39"/>
    </location>
</feature>
<reference evidence="2 3" key="1">
    <citation type="journal article" date="2015" name="Nature">
        <title>rRNA introns, odd ribosomes, and small enigmatic genomes across a large radiation of phyla.</title>
        <authorList>
            <person name="Brown C.T."/>
            <person name="Hug L.A."/>
            <person name="Thomas B.C."/>
            <person name="Sharon I."/>
            <person name="Castelle C.J."/>
            <person name="Singh A."/>
            <person name="Wilkins M.J."/>
            <person name="Williams K.H."/>
            <person name="Banfield J.F."/>
        </authorList>
    </citation>
    <scope>NUCLEOTIDE SEQUENCE [LARGE SCALE GENOMIC DNA]</scope>
</reference>
<dbReference type="PATRIC" id="fig|1618341.3.peg.247"/>
<feature type="compositionally biased region" description="Basic and acidic residues" evidence="1">
    <location>
        <begin position="1"/>
        <end position="18"/>
    </location>
</feature>
<evidence type="ECO:0000256" key="1">
    <source>
        <dbReference type="SAM" id="MobiDB-lite"/>
    </source>
</evidence>
<proteinExistence type="predicted"/>
<accession>A0A0G1BCR6</accession>
<feature type="region of interest" description="Disordered" evidence="1">
    <location>
        <begin position="302"/>
        <end position="341"/>
    </location>
</feature>
<comment type="caution">
    <text evidence="2">The sequence shown here is derived from an EMBL/GenBank/DDBJ whole genome shotgun (WGS) entry which is preliminary data.</text>
</comment>
<dbReference type="EMBL" id="LCCZ01000011">
    <property type="protein sequence ID" value="KKS44141.1"/>
    <property type="molecule type" value="Genomic_DNA"/>
</dbReference>
<feature type="compositionally biased region" description="Basic and acidic residues" evidence="1">
    <location>
        <begin position="302"/>
        <end position="324"/>
    </location>
</feature>
<name>A0A0G1BCR6_9BACT</name>